<organism evidence="1 2">
    <name type="scientific">Symbiochloris irregularis</name>
    <dbReference type="NCBI Taxonomy" id="706552"/>
    <lineage>
        <taxon>Eukaryota</taxon>
        <taxon>Viridiplantae</taxon>
        <taxon>Chlorophyta</taxon>
        <taxon>core chlorophytes</taxon>
        <taxon>Trebouxiophyceae</taxon>
        <taxon>Trebouxiales</taxon>
        <taxon>Trebouxiaceae</taxon>
        <taxon>Symbiochloris</taxon>
    </lineage>
</organism>
<proteinExistence type="predicted"/>
<evidence type="ECO:0000313" key="1">
    <source>
        <dbReference type="EMBL" id="KAK9810657.1"/>
    </source>
</evidence>
<reference evidence="1 2" key="1">
    <citation type="journal article" date="2024" name="Nat. Commun.">
        <title>Phylogenomics reveals the evolutionary origins of lichenization in chlorophyte algae.</title>
        <authorList>
            <person name="Puginier C."/>
            <person name="Libourel C."/>
            <person name="Otte J."/>
            <person name="Skaloud P."/>
            <person name="Haon M."/>
            <person name="Grisel S."/>
            <person name="Petersen M."/>
            <person name="Berrin J.G."/>
            <person name="Delaux P.M."/>
            <person name="Dal Grande F."/>
            <person name="Keller J."/>
        </authorList>
    </citation>
    <scope>NUCLEOTIDE SEQUENCE [LARGE SCALE GENOMIC DNA]</scope>
    <source>
        <strain evidence="1 2">SAG 2036</strain>
    </source>
</reference>
<evidence type="ECO:0000313" key="2">
    <source>
        <dbReference type="Proteomes" id="UP001465755"/>
    </source>
</evidence>
<name>A0AAW1PRR1_9CHLO</name>
<accession>A0AAW1PRR1</accession>
<protein>
    <submittedName>
        <fullName evidence="1">Uncharacterized protein</fullName>
    </submittedName>
</protein>
<sequence length="187" mass="21319">MLQQTPRHCLNQSFQGRRLGLAHRLISLPGCKSHVASLNARGGQASARSSVRSEVSRRQVVEQVAPDSWQVTLKGWTEEKWYSWVLEGVIFMLAWSLQDAGFTGDWHRLGWLTLDQEATCRAFFWALLSFHLGCVAASVKPIREKNLNRYFYVKVLGVGFTALVEVLFKDPQPAGRKLTRLWFEAKQ</sequence>
<comment type="caution">
    <text evidence="1">The sequence shown here is derived from an EMBL/GenBank/DDBJ whole genome shotgun (WGS) entry which is preliminary data.</text>
</comment>
<keyword evidence="2" id="KW-1185">Reference proteome</keyword>
<dbReference type="EMBL" id="JALJOQ010000015">
    <property type="protein sequence ID" value="KAK9810657.1"/>
    <property type="molecule type" value="Genomic_DNA"/>
</dbReference>
<gene>
    <name evidence="1" type="ORF">WJX73_008034</name>
</gene>
<dbReference type="Proteomes" id="UP001465755">
    <property type="component" value="Unassembled WGS sequence"/>
</dbReference>
<dbReference type="AlphaFoldDB" id="A0AAW1PRR1"/>